<feature type="compositionally biased region" description="Low complexity" evidence="1">
    <location>
        <begin position="231"/>
        <end position="242"/>
    </location>
</feature>
<sequence length="419" mass="44061">MNMVGKIVLSIKQKGLMQQQQQHQHAAAAAAAAGGGGPGWTGMEMRQMGTNMPPGGNMLPNMPPGGGGYPSFPPGGGGGHMPPYGGVMGQRMMSYPGPPPPQQQMMHTMPPHNMGVTMRPFNMMNRAHPPPQRASLATNMPGSGEQVVSAVPNPSFPAPAATGEIQHPPGAPSPFTNHPSPYHAPPSVPPPSSVPPPQSSAQPAQANSPKPPQSVPSPRVSHPIPSPGTPWNPNSPSNTASPSQPPPPSNQPSLTPEGSNAVLLKLQELQCYIPLLARMIDRLQRGNEKDKGRTDQLTKLTSLYNVLQSKNMKVPLQTLEKCHIALKRIFEKDASITSQPPPAATQAPPQSQPTTTSTATVTTNVETSNNAVTTTASSVTPPRPPVPPTPPLSASMSLLDFKILHSPPPLSSYLQPLLE</sequence>
<proteinExistence type="predicted"/>
<dbReference type="InParanoid" id="A0A1X7SR08"/>
<name>A0A1X7SR08_AMPQE</name>
<feature type="region of interest" description="Disordered" evidence="1">
    <location>
        <begin position="335"/>
        <end position="393"/>
    </location>
</feature>
<dbReference type="KEGG" id="aqu:105315909"/>
<gene>
    <name evidence="3" type="primary">105315909</name>
</gene>
<feature type="compositionally biased region" description="Pro residues" evidence="1">
    <location>
        <begin position="381"/>
        <end position="391"/>
    </location>
</feature>
<evidence type="ECO:0000259" key="2">
    <source>
        <dbReference type="Pfam" id="PF21538"/>
    </source>
</evidence>
<feature type="compositionally biased region" description="Pro residues" evidence="1">
    <location>
        <begin position="182"/>
        <end position="198"/>
    </location>
</feature>
<dbReference type="EnsemblMetazoa" id="Aqu2.1.04551_001">
    <property type="protein sequence ID" value="Aqu2.1.04551_001"/>
    <property type="gene ID" value="Aqu2.1.04551"/>
</dbReference>
<dbReference type="Proteomes" id="UP000007879">
    <property type="component" value="Unassembled WGS sequence"/>
</dbReference>
<keyword evidence="4" id="KW-1185">Reference proteome</keyword>
<evidence type="ECO:0000313" key="3">
    <source>
        <dbReference type="EnsemblMetazoa" id="Aqu2.1.04551_001"/>
    </source>
</evidence>
<dbReference type="STRING" id="400682.A0A1X7SR08"/>
<accession>A0A1X7SR08</accession>
<reference evidence="4" key="1">
    <citation type="journal article" date="2010" name="Nature">
        <title>The Amphimedon queenslandica genome and the evolution of animal complexity.</title>
        <authorList>
            <person name="Srivastava M."/>
            <person name="Simakov O."/>
            <person name="Chapman J."/>
            <person name="Fahey B."/>
            <person name="Gauthier M.E."/>
            <person name="Mitros T."/>
            <person name="Richards G.S."/>
            <person name="Conaco C."/>
            <person name="Dacre M."/>
            <person name="Hellsten U."/>
            <person name="Larroux C."/>
            <person name="Putnam N.H."/>
            <person name="Stanke M."/>
            <person name="Adamska M."/>
            <person name="Darling A."/>
            <person name="Degnan S.M."/>
            <person name="Oakley T.H."/>
            <person name="Plachetzki D.C."/>
            <person name="Zhai Y."/>
            <person name="Adamski M."/>
            <person name="Calcino A."/>
            <person name="Cummins S.F."/>
            <person name="Goodstein D.M."/>
            <person name="Harris C."/>
            <person name="Jackson D.J."/>
            <person name="Leys S.P."/>
            <person name="Shu S."/>
            <person name="Woodcroft B.J."/>
            <person name="Vervoort M."/>
            <person name="Kosik K.S."/>
            <person name="Manning G."/>
            <person name="Degnan B.M."/>
            <person name="Rokhsar D.S."/>
        </authorList>
    </citation>
    <scope>NUCLEOTIDE SEQUENCE [LARGE SCALE GENOMIC DNA]</scope>
</reference>
<feature type="region of interest" description="Disordered" evidence="1">
    <location>
        <begin position="123"/>
        <end position="257"/>
    </location>
</feature>
<dbReference type="InterPro" id="IPR048385">
    <property type="entry name" value="Med15_central"/>
</dbReference>
<feature type="compositionally biased region" description="Low complexity" evidence="1">
    <location>
        <begin position="344"/>
        <end position="380"/>
    </location>
</feature>
<dbReference type="AlphaFoldDB" id="A0A1X7SR08"/>
<dbReference type="EnsemblMetazoa" id="XM_011410684.2">
    <property type="protein sequence ID" value="XP_011408986.2"/>
    <property type="gene ID" value="LOC105315909"/>
</dbReference>
<feature type="compositionally biased region" description="Low complexity" evidence="1">
    <location>
        <begin position="199"/>
        <end position="208"/>
    </location>
</feature>
<evidence type="ECO:0000313" key="4">
    <source>
        <dbReference type="Proteomes" id="UP000007879"/>
    </source>
</evidence>
<feature type="domain" description="ARC105/Med15 mediator subunit central" evidence="2">
    <location>
        <begin position="265"/>
        <end position="354"/>
    </location>
</feature>
<dbReference type="Pfam" id="PF21538">
    <property type="entry name" value="Med15_M"/>
    <property type="match status" value="1"/>
</dbReference>
<dbReference type="OrthoDB" id="10055322at2759"/>
<evidence type="ECO:0000256" key="1">
    <source>
        <dbReference type="SAM" id="MobiDB-lite"/>
    </source>
</evidence>
<reference evidence="3" key="2">
    <citation type="submission" date="2017-05" db="UniProtKB">
        <authorList>
            <consortium name="EnsemblMetazoa"/>
        </authorList>
    </citation>
    <scope>IDENTIFICATION</scope>
</reference>
<dbReference type="PRINTS" id="PR01217">
    <property type="entry name" value="PRICHEXTENSN"/>
</dbReference>
<organism evidence="3">
    <name type="scientific">Amphimedon queenslandica</name>
    <name type="common">Sponge</name>
    <dbReference type="NCBI Taxonomy" id="400682"/>
    <lineage>
        <taxon>Eukaryota</taxon>
        <taxon>Metazoa</taxon>
        <taxon>Porifera</taxon>
        <taxon>Demospongiae</taxon>
        <taxon>Heteroscleromorpha</taxon>
        <taxon>Haplosclerida</taxon>
        <taxon>Niphatidae</taxon>
        <taxon>Amphimedon</taxon>
    </lineage>
</organism>
<protein>
    <recommendedName>
        <fullName evidence="2">ARC105/Med15 mediator subunit central domain-containing protein</fullName>
    </recommendedName>
</protein>